<proteinExistence type="inferred from homology"/>
<evidence type="ECO:0000256" key="2">
    <source>
        <dbReference type="SAM" id="MobiDB-lite"/>
    </source>
</evidence>
<feature type="region of interest" description="Disordered" evidence="2">
    <location>
        <begin position="283"/>
        <end position="390"/>
    </location>
</feature>
<feature type="region of interest" description="Disordered" evidence="2">
    <location>
        <begin position="1"/>
        <end position="31"/>
    </location>
</feature>
<dbReference type="PANTHER" id="PTHR13082">
    <property type="entry name" value="SAP18"/>
    <property type="match status" value="1"/>
</dbReference>
<comment type="similarity">
    <text evidence="1">Belongs to the SAP18 family.</text>
</comment>
<protein>
    <submittedName>
        <fullName evidence="3">Histone deacetylase complex subunit sap18</fullName>
    </submittedName>
</protein>
<comment type="caution">
    <text evidence="3">The sequence shown here is derived from an EMBL/GenBank/DDBJ whole genome shotgun (WGS) entry which is preliminary data.</text>
</comment>
<dbReference type="InterPro" id="IPR010516">
    <property type="entry name" value="SAP18"/>
</dbReference>
<reference evidence="3" key="1">
    <citation type="journal article" date="2020" name="Fungal Divers.">
        <title>Resolving the Mortierellaceae phylogeny through synthesis of multi-gene phylogenetics and phylogenomics.</title>
        <authorList>
            <person name="Vandepol N."/>
            <person name="Liber J."/>
            <person name="Desiro A."/>
            <person name="Na H."/>
            <person name="Kennedy M."/>
            <person name="Barry K."/>
            <person name="Grigoriev I.V."/>
            <person name="Miller A.N."/>
            <person name="O'Donnell K."/>
            <person name="Stajich J.E."/>
            <person name="Bonito G."/>
        </authorList>
    </citation>
    <scope>NUCLEOTIDE SEQUENCE</scope>
    <source>
        <strain evidence="3">NRRL 28262</strain>
    </source>
</reference>
<organism evidence="3 4">
    <name type="scientific">Linnemannia exigua</name>
    <dbReference type="NCBI Taxonomy" id="604196"/>
    <lineage>
        <taxon>Eukaryota</taxon>
        <taxon>Fungi</taxon>
        <taxon>Fungi incertae sedis</taxon>
        <taxon>Mucoromycota</taxon>
        <taxon>Mortierellomycotina</taxon>
        <taxon>Mortierellomycetes</taxon>
        <taxon>Mortierellales</taxon>
        <taxon>Mortierellaceae</taxon>
        <taxon>Linnemannia</taxon>
    </lineage>
</organism>
<name>A0AAD4D4R0_9FUNG</name>
<dbReference type="Proteomes" id="UP001194580">
    <property type="component" value="Unassembled WGS sequence"/>
</dbReference>
<dbReference type="GO" id="GO:0005634">
    <property type="term" value="C:nucleus"/>
    <property type="evidence" value="ECO:0007669"/>
    <property type="project" value="TreeGrafter"/>
</dbReference>
<dbReference type="PANTHER" id="PTHR13082:SF0">
    <property type="entry name" value="HISTONE DEACETYLASE COMPLEX SUBUNIT SAP18"/>
    <property type="match status" value="1"/>
</dbReference>
<dbReference type="Pfam" id="PF06487">
    <property type="entry name" value="SAP18"/>
    <property type="match status" value="1"/>
</dbReference>
<feature type="compositionally biased region" description="Gly residues" evidence="2">
    <location>
        <begin position="309"/>
        <end position="320"/>
    </location>
</feature>
<evidence type="ECO:0000256" key="1">
    <source>
        <dbReference type="ARBA" id="ARBA00009143"/>
    </source>
</evidence>
<dbReference type="AlphaFoldDB" id="A0AAD4D4R0"/>
<evidence type="ECO:0000313" key="3">
    <source>
        <dbReference type="EMBL" id="KAG0260455.1"/>
    </source>
</evidence>
<gene>
    <name evidence="3" type="primary">SAP18</name>
    <name evidence="3" type="ORF">BGZ95_004448</name>
</gene>
<evidence type="ECO:0000313" key="4">
    <source>
        <dbReference type="Proteomes" id="UP001194580"/>
    </source>
</evidence>
<accession>A0AAD4D4R0</accession>
<feature type="compositionally biased region" description="Gly residues" evidence="2">
    <location>
        <begin position="332"/>
        <end position="342"/>
    </location>
</feature>
<dbReference type="Gene3D" id="3.10.20.550">
    <property type="entry name" value="ASAP complex, SAP18 subunit"/>
    <property type="match status" value="1"/>
</dbReference>
<feature type="compositionally biased region" description="Basic and acidic residues" evidence="2">
    <location>
        <begin position="343"/>
        <end position="352"/>
    </location>
</feature>
<dbReference type="EMBL" id="JAAAIL010002106">
    <property type="protein sequence ID" value="KAG0260455.1"/>
    <property type="molecule type" value="Genomic_DNA"/>
</dbReference>
<sequence length="390" mass="39762">MTEAQEPMVAAHPEPAPEPAAISTDSTADASPAAIAPAPVAAAPVVAADTNAPVTTTAATVPTAPTPTATTTTATAPGIVDREKLCPFLLKMFYKQGEHNRVDSYSPKATPPKSSELQLYTWKNATIGEIASLVKQAIPDLIDDRLPGAGGELRFRHIFLDLKRGIFIGRDIGSVLIADTLAEETEVVSAEDVEMKADGENGAGSETAEIDPAQGLFTSDIRKNKDTASAAATASTAAGAAAAANRPPSRRSTALEKTLGSIRFVIGDYLDIAIISQADVSGRGASAVGAGGAGGRRDQALFTGRHGRGGGGGGGGGGPMRHGRNDGRRRGGGGGGGGGGGRRGNDMVDRFAGRLGLVESLDRNGHGNHGISRKGTADMEGSWKGRGRGR</sequence>
<keyword evidence="4" id="KW-1185">Reference proteome</keyword>
<dbReference type="InterPro" id="IPR042534">
    <property type="entry name" value="SAP18_sf"/>
</dbReference>